<dbReference type="Pfam" id="PF00962">
    <property type="entry name" value="A_deaminase"/>
    <property type="match status" value="1"/>
</dbReference>
<name>A0A382ZUG4_9ZZZZ</name>
<proteinExistence type="predicted"/>
<feature type="domain" description="Adenosine deaminase" evidence="1">
    <location>
        <begin position="13"/>
        <end position="38"/>
    </location>
</feature>
<dbReference type="InterPro" id="IPR032466">
    <property type="entry name" value="Metal_Hydrolase"/>
</dbReference>
<evidence type="ECO:0000259" key="1">
    <source>
        <dbReference type="Pfam" id="PF00962"/>
    </source>
</evidence>
<dbReference type="AlphaFoldDB" id="A0A382ZUG4"/>
<accession>A0A382ZUG4</accession>
<dbReference type="SUPFAM" id="SSF51556">
    <property type="entry name" value="Metallo-dependent hydrolases"/>
    <property type="match status" value="1"/>
</dbReference>
<dbReference type="EMBL" id="UINC01186758">
    <property type="protein sequence ID" value="SVD99134.1"/>
    <property type="molecule type" value="Genomic_DNA"/>
</dbReference>
<feature type="non-terminal residue" evidence="2">
    <location>
        <position position="39"/>
    </location>
</feature>
<dbReference type="InterPro" id="IPR001365">
    <property type="entry name" value="A_deaminase_dom"/>
</dbReference>
<dbReference type="Gene3D" id="3.20.20.140">
    <property type="entry name" value="Metal-dependent hydrolases"/>
    <property type="match status" value="1"/>
</dbReference>
<gene>
    <name evidence="2" type="ORF">METZ01_LOCUS451988</name>
</gene>
<organism evidence="2">
    <name type="scientific">marine metagenome</name>
    <dbReference type="NCBI Taxonomy" id="408172"/>
    <lineage>
        <taxon>unclassified sequences</taxon>
        <taxon>metagenomes</taxon>
        <taxon>ecological metagenomes</taxon>
    </lineage>
</organism>
<protein>
    <recommendedName>
        <fullName evidence="1">Adenosine deaminase domain-containing protein</fullName>
    </recommendedName>
</protein>
<sequence>VSKAGFEFVERAPKAELHIHIEGSLEPDLLLRLAEKNSV</sequence>
<reference evidence="2" key="1">
    <citation type="submission" date="2018-05" db="EMBL/GenBank/DDBJ databases">
        <authorList>
            <person name="Lanie J.A."/>
            <person name="Ng W.-L."/>
            <person name="Kazmierczak K.M."/>
            <person name="Andrzejewski T.M."/>
            <person name="Davidsen T.M."/>
            <person name="Wayne K.J."/>
            <person name="Tettelin H."/>
            <person name="Glass J.I."/>
            <person name="Rusch D."/>
            <person name="Podicherti R."/>
            <person name="Tsui H.-C.T."/>
            <person name="Winkler M.E."/>
        </authorList>
    </citation>
    <scope>NUCLEOTIDE SEQUENCE</scope>
</reference>
<evidence type="ECO:0000313" key="2">
    <source>
        <dbReference type="EMBL" id="SVD99134.1"/>
    </source>
</evidence>
<feature type="non-terminal residue" evidence="2">
    <location>
        <position position="1"/>
    </location>
</feature>
<dbReference type="GO" id="GO:0019239">
    <property type="term" value="F:deaminase activity"/>
    <property type="evidence" value="ECO:0007669"/>
    <property type="project" value="InterPro"/>
</dbReference>